<dbReference type="EMBL" id="CP034235">
    <property type="protein sequence ID" value="QGQ98834.1"/>
    <property type="molecule type" value="Genomic_DNA"/>
</dbReference>
<gene>
    <name evidence="1" type="ORF">EHS13_30120</name>
</gene>
<keyword evidence="2" id="KW-1185">Reference proteome</keyword>
<organism evidence="1 2">
    <name type="scientific">Paenibacillus psychroresistens</name>
    <dbReference type="NCBI Taxonomy" id="1778678"/>
    <lineage>
        <taxon>Bacteria</taxon>
        <taxon>Bacillati</taxon>
        <taxon>Bacillota</taxon>
        <taxon>Bacilli</taxon>
        <taxon>Bacillales</taxon>
        <taxon>Paenibacillaceae</taxon>
        <taxon>Paenibacillus</taxon>
    </lineage>
</organism>
<accession>A0A6B8RSP2</accession>
<name>A0A6B8RSP2_9BACL</name>
<dbReference type="Proteomes" id="UP000426246">
    <property type="component" value="Chromosome"/>
</dbReference>
<dbReference type="AlphaFoldDB" id="A0A6B8RSP2"/>
<proteinExistence type="predicted"/>
<dbReference type="RefSeq" id="WP_155703939.1">
    <property type="nucleotide sequence ID" value="NZ_CP034235.1"/>
</dbReference>
<dbReference type="KEGG" id="ppsc:EHS13_30120"/>
<evidence type="ECO:0000313" key="2">
    <source>
        <dbReference type="Proteomes" id="UP000426246"/>
    </source>
</evidence>
<reference evidence="2" key="1">
    <citation type="submission" date="2018-11" db="EMBL/GenBank/DDBJ databases">
        <title>Complete genome sequence of Paenibacillus sp. ML311-T8.</title>
        <authorList>
            <person name="Nam Y.-D."/>
            <person name="Kang J."/>
            <person name="Chung W.-H."/>
            <person name="Park Y.S."/>
        </authorList>
    </citation>
    <scope>NUCLEOTIDE SEQUENCE [LARGE SCALE GENOMIC DNA]</scope>
    <source>
        <strain evidence="2">ML311-T8</strain>
    </source>
</reference>
<protein>
    <submittedName>
        <fullName evidence="1">Uncharacterized protein</fullName>
    </submittedName>
</protein>
<dbReference type="OrthoDB" id="2667009at2"/>
<evidence type="ECO:0000313" key="1">
    <source>
        <dbReference type="EMBL" id="QGQ98834.1"/>
    </source>
</evidence>
<sequence length="87" mass="9937">MLSNHEQVQKSMSIIVKEIQTLCLDLQQLRVIYDEAADECDLTFIKILKDKYELLEDEFLKLSGVVTDVQVGLVNSAKESPLIRKIV</sequence>